<accession>A0ABV5HF79</accession>
<comment type="caution">
    <text evidence="2">The sequence shown here is derived from an EMBL/GenBank/DDBJ whole genome shotgun (WGS) entry which is preliminary data.</text>
</comment>
<keyword evidence="3" id="KW-1185">Reference proteome</keyword>
<organism evidence="2 3">
    <name type="scientific">Flavobacterium gyeonganense</name>
    <dbReference type="NCBI Taxonomy" id="1310418"/>
    <lineage>
        <taxon>Bacteria</taxon>
        <taxon>Pseudomonadati</taxon>
        <taxon>Bacteroidota</taxon>
        <taxon>Flavobacteriia</taxon>
        <taxon>Flavobacteriales</taxon>
        <taxon>Flavobacteriaceae</taxon>
        <taxon>Flavobacterium</taxon>
    </lineage>
</organism>
<sequence>MGNKIFDTILLRKIENFVSTFGEDSNSIFKLNEKLIHPAEYGKYRENALKDLLQVLTKFKVSDGFVITSNEKVSTQCDVVVYDNLDFPVLENNLAQFFSIESVISIGEVKSTLNKAQFKSALRKLAENKKLSENINGKPKLKVIYGDEYNSPISFLVCKNLKFELEKIDYDEIYKGIPKIYWHNLILIVDQGLSNYTFATKNFSESDKSEFVSNGGNINLVSFFPNKFYTYNNTTYECNTNFLKVDDQDQFKHIKMFITGFSQAILYKTIFQTQIVHYMNYEVQKLFQT</sequence>
<dbReference type="EMBL" id="JBHMFE010000044">
    <property type="protein sequence ID" value="MFB9110560.1"/>
    <property type="molecule type" value="Genomic_DNA"/>
</dbReference>
<reference evidence="2 3" key="1">
    <citation type="submission" date="2024-09" db="EMBL/GenBank/DDBJ databases">
        <authorList>
            <person name="Sun Q."/>
            <person name="Mori K."/>
        </authorList>
    </citation>
    <scope>NUCLEOTIDE SEQUENCE [LARGE SCALE GENOMIC DNA]</scope>
    <source>
        <strain evidence="2 3">CECT 8365</strain>
    </source>
</reference>
<evidence type="ECO:0000313" key="2">
    <source>
        <dbReference type="EMBL" id="MFB9110560.1"/>
    </source>
</evidence>
<evidence type="ECO:0000313" key="3">
    <source>
        <dbReference type="Proteomes" id="UP001589562"/>
    </source>
</evidence>
<dbReference type="Pfam" id="PF20247">
    <property type="entry name" value="DUF6602"/>
    <property type="match status" value="1"/>
</dbReference>
<dbReference type="RefSeq" id="WP_278011474.1">
    <property type="nucleotide sequence ID" value="NZ_CP121112.1"/>
</dbReference>
<evidence type="ECO:0000259" key="1">
    <source>
        <dbReference type="Pfam" id="PF20247"/>
    </source>
</evidence>
<feature type="domain" description="DUF6602" evidence="1">
    <location>
        <begin position="32"/>
        <end position="131"/>
    </location>
</feature>
<proteinExistence type="predicted"/>
<name>A0ABV5HF79_9FLAO</name>
<protein>
    <submittedName>
        <fullName evidence="2">DUF6602 domain-containing protein</fullName>
    </submittedName>
</protein>
<dbReference type="CDD" id="cd21173">
    <property type="entry name" value="NucC-like"/>
    <property type="match status" value="1"/>
</dbReference>
<dbReference type="InterPro" id="IPR046537">
    <property type="entry name" value="DUF6602"/>
</dbReference>
<dbReference type="Proteomes" id="UP001589562">
    <property type="component" value="Unassembled WGS sequence"/>
</dbReference>
<gene>
    <name evidence="2" type="ORF">ACFFVK_18405</name>
</gene>